<gene>
    <name evidence="2" type="ORF">A3A97_02540</name>
</gene>
<sequence>MNELQVTWFLFGTFLFGISAVADMLVWWAATNKNPKDRYAIVAAISLVYFIIFTIFAIFFIK</sequence>
<name>A0A1G2PXG6_9BACT</name>
<keyword evidence="1" id="KW-0472">Membrane</keyword>
<dbReference type="EMBL" id="MHSW01000011">
    <property type="protein sequence ID" value="OHA52311.1"/>
    <property type="molecule type" value="Genomic_DNA"/>
</dbReference>
<reference evidence="2 3" key="1">
    <citation type="journal article" date="2016" name="Nat. Commun.">
        <title>Thousands of microbial genomes shed light on interconnected biogeochemical processes in an aquifer system.</title>
        <authorList>
            <person name="Anantharaman K."/>
            <person name="Brown C.T."/>
            <person name="Hug L.A."/>
            <person name="Sharon I."/>
            <person name="Castelle C.J."/>
            <person name="Probst A.J."/>
            <person name="Thomas B.C."/>
            <person name="Singh A."/>
            <person name="Wilkins M.J."/>
            <person name="Karaoz U."/>
            <person name="Brodie E.L."/>
            <person name="Williams K.H."/>
            <person name="Hubbard S.S."/>
            <person name="Banfield J.F."/>
        </authorList>
    </citation>
    <scope>NUCLEOTIDE SEQUENCE [LARGE SCALE GENOMIC DNA]</scope>
</reference>
<organism evidence="2 3">
    <name type="scientific">Candidatus Terrybacteria bacterium RIFCSPLOWO2_01_FULL_40_23</name>
    <dbReference type="NCBI Taxonomy" id="1802366"/>
    <lineage>
        <taxon>Bacteria</taxon>
        <taxon>Candidatus Terryibacteriota</taxon>
    </lineage>
</organism>
<feature type="transmembrane region" description="Helical" evidence="1">
    <location>
        <begin position="6"/>
        <end position="27"/>
    </location>
</feature>
<protein>
    <submittedName>
        <fullName evidence="2">Uncharacterized protein</fullName>
    </submittedName>
</protein>
<evidence type="ECO:0000256" key="1">
    <source>
        <dbReference type="SAM" id="Phobius"/>
    </source>
</evidence>
<comment type="caution">
    <text evidence="2">The sequence shown here is derived from an EMBL/GenBank/DDBJ whole genome shotgun (WGS) entry which is preliminary data.</text>
</comment>
<evidence type="ECO:0000313" key="3">
    <source>
        <dbReference type="Proteomes" id="UP000176951"/>
    </source>
</evidence>
<proteinExistence type="predicted"/>
<dbReference type="AlphaFoldDB" id="A0A1G2PXG6"/>
<keyword evidence="1" id="KW-1133">Transmembrane helix</keyword>
<accession>A0A1G2PXG6</accession>
<keyword evidence="1" id="KW-0812">Transmembrane</keyword>
<feature type="transmembrane region" description="Helical" evidence="1">
    <location>
        <begin position="39"/>
        <end position="61"/>
    </location>
</feature>
<evidence type="ECO:0000313" key="2">
    <source>
        <dbReference type="EMBL" id="OHA52311.1"/>
    </source>
</evidence>
<dbReference type="Proteomes" id="UP000176951">
    <property type="component" value="Unassembled WGS sequence"/>
</dbReference>